<dbReference type="RefSeq" id="WP_047791922.1">
    <property type="nucleotide sequence ID" value="NZ_CP011856.1"/>
</dbReference>
<dbReference type="Proteomes" id="UP000035661">
    <property type="component" value="Chromosome"/>
</dbReference>
<accession>A0A0H3XNE6</accession>
<protein>
    <submittedName>
        <fullName evidence="1">Uncharacterized protein</fullName>
    </submittedName>
</protein>
<dbReference type="STRING" id="315358.SERIO_v1c11930"/>
<evidence type="ECO:0000313" key="2">
    <source>
        <dbReference type="Proteomes" id="UP000035661"/>
    </source>
</evidence>
<dbReference type="AlphaFoldDB" id="A0A0H3XNE6"/>
<proteinExistence type="predicted"/>
<organism evidence="1 2">
    <name type="scientific">Spiroplasma eriocheiris</name>
    <dbReference type="NCBI Taxonomy" id="315358"/>
    <lineage>
        <taxon>Bacteria</taxon>
        <taxon>Bacillati</taxon>
        <taxon>Mycoplasmatota</taxon>
        <taxon>Mollicutes</taxon>
        <taxon>Entomoplasmatales</taxon>
        <taxon>Spiroplasmataceae</taxon>
        <taxon>Spiroplasma</taxon>
    </lineage>
</organism>
<reference evidence="1 2" key="1">
    <citation type="journal article" date="2015" name="Genome Biol. Evol.">
        <title>Found and Lost: The Fates of Horizontally Acquired Genes in Arthropod-Symbiotic Spiroplasma.</title>
        <authorList>
            <person name="Lo W.S."/>
            <person name="Gasparich G.E."/>
            <person name="Kuo C.H."/>
        </authorList>
    </citation>
    <scope>NUCLEOTIDE SEQUENCE [LARGE SCALE GENOMIC DNA]</scope>
    <source>
        <strain evidence="2">TDA-040725-5</strain>
    </source>
</reference>
<keyword evidence="2" id="KW-1185">Reference proteome</keyword>
<dbReference type="EMBL" id="CP011856">
    <property type="protein sequence ID" value="AKM54742.1"/>
    <property type="molecule type" value="Genomic_DNA"/>
</dbReference>
<dbReference type="KEGG" id="seri:SERIO_v1c11930"/>
<evidence type="ECO:0000313" key="1">
    <source>
        <dbReference type="EMBL" id="AKM54742.1"/>
    </source>
</evidence>
<name>A0A0H3XNE6_9MOLU</name>
<sequence length="290" mass="34285">MSINTKAPASLFILEEIKLKLEEETKLFLNELISLEILDQQSFKTFADFKMGLLKELSQISTINANEIVQFFNQKENLVFIEKNEYFKFKASIFNMLANATPQEVSDISLIFESFEHQRKEHVSHNSFFIEWMLIQKKILQELKGKFNTLDSITQSVFQNDSLIEPTKDLMEIKSIRNIINLLNDVKNALYSYYNNKIENYSKFKNTVFPVFDFEILKEDINNEMLLAEIQRLFKDYHEKLRTEQKDHELDFSKQILQNRNEIILSAIGVFNEKVNLIKKNKNNIDNNTR</sequence>
<reference evidence="2" key="2">
    <citation type="submission" date="2015-06" db="EMBL/GenBank/DDBJ databases">
        <title>Complete genome sequence of Spiroplasma eriocheiris TDA-040725-5 (DSM 21848).</title>
        <authorList>
            <person name="Lo W.-S."/>
            <person name="Kuo C.-H."/>
        </authorList>
    </citation>
    <scope>NUCLEOTIDE SEQUENCE [LARGE SCALE GENOMIC DNA]</scope>
    <source>
        <strain evidence="2">TDA-040725-5</strain>
    </source>
</reference>
<dbReference type="PATRIC" id="fig|743698.3.peg.1205"/>
<gene>
    <name evidence="1" type="ORF">SERIO_v1c11930</name>
</gene>